<keyword evidence="2" id="KW-1133">Transmembrane helix</keyword>
<evidence type="ECO:0000256" key="1">
    <source>
        <dbReference type="SAM" id="MobiDB-lite"/>
    </source>
</evidence>
<feature type="signal peptide" evidence="3">
    <location>
        <begin position="1"/>
        <end position="20"/>
    </location>
</feature>
<dbReference type="Proteomes" id="UP001565368">
    <property type="component" value="Unassembled WGS sequence"/>
</dbReference>
<reference evidence="4 5" key="1">
    <citation type="submission" date="2023-08" db="EMBL/GenBank/DDBJ databases">
        <title>Annotated Genome Sequence of Vanrija albida AlHP1.</title>
        <authorList>
            <person name="Herzog R."/>
        </authorList>
    </citation>
    <scope>NUCLEOTIDE SEQUENCE [LARGE SCALE GENOMIC DNA]</scope>
    <source>
        <strain evidence="4 5">AlHP1</strain>
    </source>
</reference>
<dbReference type="RefSeq" id="XP_069206757.1">
    <property type="nucleotide sequence ID" value="XM_069354686.1"/>
</dbReference>
<sequence>MRYLAAALLCARALAAAVVGDTSLAPASANLAAQAPGIRMPPQTLYVFGINSPVIQLSPTALGPAAATWNMTYSNISSAAFAPGMIGLGQAAYTTTLAGTAGATVSFQFVGTGVSLLGSAGFFDVLDWRVDGIAHNPTGSAGENQNAGFGWEAEVAWARDLAWGLHQCTLVVQTTYERVVLMEVMVLTGIEGATLTDSPTDTIRQITPAVDGTGSANAALNATGKWAVHTPDEGDILTRAAFPESGYTVLRTNTSGATLRYTLPPRTAYVEVWGSTGWQFANYTVTLTPPPPFNPPVLTYVANTAFYVPAYILSWAILDPKVDYVLEFKAVSGGWSEVWNVQYFVANETSAADVGRAGGVPLAAVAGGIAGAFVAGLALAALIGLALFRVYRNKHENHPVFEVDNGHDARPQPFYAPPASQAPEMQGYGDGVLGLGAANASRASLPVSPVPDSSTGDTSHRSSSSRTHTMHAVNGDTPPAPWKPSREPVRRGTAPAPLPLTVQERDSGAHVIHIVEYVPPAYDDSLRHSRSAPTATTSSAGRDELVDDPAKPGGVRPLPSTPF</sequence>
<feature type="compositionally biased region" description="Low complexity" evidence="1">
    <location>
        <begin position="452"/>
        <end position="467"/>
    </location>
</feature>
<keyword evidence="5" id="KW-1185">Reference proteome</keyword>
<feature type="compositionally biased region" description="Basic and acidic residues" evidence="1">
    <location>
        <begin position="541"/>
        <end position="550"/>
    </location>
</feature>
<keyword evidence="3" id="KW-0732">Signal</keyword>
<evidence type="ECO:0000256" key="2">
    <source>
        <dbReference type="SAM" id="Phobius"/>
    </source>
</evidence>
<evidence type="ECO:0000313" key="5">
    <source>
        <dbReference type="Proteomes" id="UP001565368"/>
    </source>
</evidence>
<comment type="caution">
    <text evidence="4">The sequence shown here is derived from an EMBL/GenBank/DDBJ whole genome shotgun (WGS) entry which is preliminary data.</text>
</comment>
<accession>A0ABR3PWM0</accession>
<evidence type="ECO:0000313" key="4">
    <source>
        <dbReference type="EMBL" id="KAL1406813.1"/>
    </source>
</evidence>
<feature type="region of interest" description="Disordered" evidence="1">
    <location>
        <begin position="523"/>
        <end position="563"/>
    </location>
</feature>
<feature type="compositionally biased region" description="Low complexity" evidence="1">
    <location>
        <begin position="531"/>
        <end position="540"/>
    </location>
</feature>
<keyword evidence="2" id="KW-0472">Membrane</keyword>
<proteinExistence type="predicted"/>
<dbReference type="EMBL" id="JBBXJM010000005">
    <property type="protein sequence ID" value="KAL1406813.1"/>
    <property type="molecule type" value="Genomic_DNA"/>
</dbReference>
<gene>
    <name evidence="4" type="ORF">Q8F55_006222</name>
</gene>
<feature type="chain" id="PRO_5047484753" evidence="3">
    <location>
        <begin position="21"/>
        <end position="563"/>
    </location>
</feature>
<feature type="region of interest" description="Disordered" evidence="1">
    <location>
        <begin position="443"/>
        <end position="504"/>
    </location>
</feature>
<feature type="region of interest" description="Disordered" evidence="1">
    <location>
        <begin position="402"/>
        <end position="421"/>
    </location>
</feature>
<protein>
    <submittedName>
        <fullName evidence="4">Uncharacterized protein</fullName>
    </submittedName>
</protein>
<evidence type="ECO:0000256" key="3">
    <source>
        <dbReference type="SAM" id="SignalP"/>
    </source>
</evidence>
<keyword evidence="2" id="KW-0812">Transmembrane</keyword>
<organism evidence="4 5">
    <name type="scientific">Vanrija albida</name>
    <dbReference type="NCBI Taxonomy" id="181172"/>
    <lineage>
        <taxon>Eukaryota</taxon>
        <taxon>Fungi</taxon>
        <taxon>Dikarya</taxon>
        <taxon>Basidiomycota</taxon>
        <taxon>Agaricomycotina</taxon>
        <taxon>Tremellomycetes</taxon>
        <taxon>Trichosporonales</taxon>
        <taxon>Trichosporonaceae</taxon>
        <taxon>Vanrija</taxon>
    </lineage>
</organism>
<name>A0ABR3PWM0_9TREE</name>
<dbReference type="GeneID" id="95987265"/>
<feature type="transmembrane region" description="Helical" evidence="2">
    <location>
        <begin position="362"/>
        <end position="388"/>
    </location>
</feature>